<keyword evidence="3" id="KW-1185">Reference proteome</keyword>
<evidence type="ECO:0008006" key="4">
    <source>
        <dbReference type="Google" id="ProtNLM"/>
    </source>
</evidence>
<feature type="signal peptide" evidence="1">
    <location>
        <begin position="1"/>
        <end position="20"/>
    </location>
</feature>
<dbReference type="PROSITE" id="PS51257">
    <property type="entry name" value="PROKAR_LIPOPROTEIN"/>
    <property type="match status" value="1"/>
</dbReference>
<sequence>MRCFARGAAALTFIAASALAGCAPPGGAPDAPPEAVARAAYVHDGPPAVTLFTMVSNRSGSGAHSSIMINASQRVVFDPAGSVSHPQMIERGDVIYGMTPDLAELYEAAHARETYHVIVQRREIPSEVAEAMLRRAIDRGTVGQGFCTNAVASVMAGLPGFETIRPTFFPSRLSKQFGALPGVSTRTRYETDSDDKSVAVDAYFEDGSSGGS</sequence>
<gene>
    <name evidence="2" type="ORF">ROJ8625_02701</name>
</gene>
<organism evidence="2 3">
    <name type="scientific">Roseivivax jejudonensis</name>
    <dbReference type="NCBI Taxonomy" id="1529041"/>
    <lineage>
        <taxon>Bacteria</taxon>
        <taxon>Pseudomonadati</taxon>
        <taxon>Pseudomonadota</taxon>
        <taxon>Alphaproteobacteria</taxon>
        <taxon>Rhodobacterales</taxon>
        <taxon>Roseobacteraceae</taxon>
        <taxon>Roseivivax</taxon>
    </lineage>
</organism>
<evidence type="ECO:0000313" key="2">
    <source>
        <dbReference type="EMBL" id="SLN53039.1"/>
    </source>
</evidence>
<evidence type="ECO:0000256" key="1">
    <source>
        <dbReference type="SAM" id="SignalP"/>
    </source>
</evidence>
<name>A0A1X6ZJJ0_9RHOB</name>
<protein>
    <recommendedName>
        <fullName evidence="4">Lipoprotein</fullName>
    </recommendedName>
</protein>
<reference evidence="2 3" key="1">
    <citation type="submission" date="2017-03" db="EMBL/GenBank/DDBJ databases">
        <authorList>
            <person name="Afonso C.L."/>
            <person name="Miller P.J."/>
            <person name="Scott M.A."/>
            <person name="Spackman E."/>
            <person name="Goraichik I."/>
            <person name="Dimitrov K.M."/>
            <person name="Suarez D.L."/>
            <person name="Swayne D.E."/>
        </authorList>
    </citation>
    <scope>NUCLEOTIDE SEQUENCE [LARGE SCALE GENOMIC DNA]</scope>
    <source>
        <strain evidence="2 3">CECT 8625</strain>
    </source>
</reference>
<dbReference type="AlphaFoldDB" id="A0A1X6ZJJ0"/>
<evidence type="ECO:0000313" key="3">
    <source>
        <dbReference type="Proteomes" id="UP000193570"/>
    </source>
</evidence>
<dbReference type="EMBL" id="FWFK01000004">
    <property type="protein sequence ID" value="SLN53039.1"/>
    <property type="molecule type" value="Genomic_DNA"/>
</dbReference>
<dbReference type="RefSeq" id="WP_085792363.1">
    <property type="nucleotide sequence ID" value="NZ_FWFK01000004.1"/>
</dbReference>
<proteinExistence type="predicted"/>
<feature type="chain" id="PRO_5013344418" description="Lipoprotein" evidence="1">
    <location>
        <begin position="21"/>
        <end position="212"/>
    </location>
</feature>
<accession>A0A1X6ZJJ0</accession>
<keyword evidence="1" id="KW-0732">Signal</keyword>
<dbReference type="Proteomes" id="UP000193570">
    <property type="component" value="Unassembled WGS sequence"/>
</dbReference>